<feature type="transmembrane region" description="Helical" evidence="1">
    <location>
        <begin position="226"/>
        <end position="252"/>
    </location>
</feature>
<feature type="transmembrane region" description="Helical" evidence="1">
    <location>
        <begin position="136"/>
        <end position="159"/>
    </location>
</feature>
<accession>A0A8H4QBY9</accession>
<keyword evidence="1" id="KW-1133">Transmembrane helix</keyword>
<keyword evidence="3" id="KW-1185">Reference proteome</keyword>
<keyword evidence="1" id="KW-0472">Membrane</keyword>
<evidence type="ECO:0000256" key="1">
    <source>
        <dbReference type="SAM" id="Phobius"/>
    </source>
</evidence>
<dbReference type="PANTHER" id="PTHR37577">
    <property type="entry name" value="INTEGRAL MEMBRANE PROTEIN"/>
    <property type="match status" value="1"/>
</dbReference>
<keyword evidence="1" id="KW-0812">Transmembrane</keyword>
<dbReference type="EMBL" id="JAACLJ010000001">
    <property type="protein sequence ID" value="KAF4594667.1"/>
    <property type="molecule type" value="Genomic_DNA"/>
</dbReference>
<dbReference type="Proteomes" id="UP000562929">
    <property type="component" value="Unassembled WGS sequence"/>
</dbReference>
<gene>
    <name evidence="2" type="ORF">GQ602_000280</name>
</gene>
<reference evidence="2 3" key="1">
    <citation type="journal article" date="2020" name="G3 (Bethesda)">
        <title>Genetic Underpinnings of Host Manipulation by Ophiocordyceps as Revealed by Comparative Transcriptomics.</title>
        <authorList>
            <person name="Will I."/>
            <person name="Das B."/>
            <person name="Trinh T."/>
            <person name="Brachmann A."/>
            <person name="Ohm R.A."/>
            <person name="de Bekker C."/>
        </authorList>
    </citation>
    <scope>NUCLEOTIDE SEQUENCE [LARGE SCALE GENOMIC DNA]</scope>
    <source>
        <strain evidence="2 3">EC05</strain>
    </source>
</reference>
<comment type="caution">
    <text evidence="2">The sequence shown here is derived from an EMBL/GenBank/DDBJ whole genome shotgun (WGS) entry which is preliminary data.</text>
</comment>
<name>A0A8H4QBY9_9HYPO</name>
<dbReference type="PANTHER" id="PTHR37577:SF1">
    <property type="entry name" value="INTEGRAL MEMBRANE PROTEIN"/>
    <property type="match status" value="1"/>
</dbReference>
<evidence type="ECO:0000313" key="2">
    <source>
        <dbReference type="EMBL" id="KAF4594667.1"/>
    </source>
</evidence>
<dbReference type="InterPro" id="IPR053018">
    <property type="entry name" value="Elsinochrome_Biosynth-Asso"/>
</dbReference>
<organism evidence="2 3">
    <name type="scientific">Ophiocordyceps camponoti-floridani</name>
    <dbReference type="NCBI Taxonomy" id="2030778"/>
    <lineage>
        <taxon>Eukaryota</taxon>
        <taxon>Fungi</taxon>
        <taxon>Dikarya</taxon>
        <taxon>Ascomycota</taxon>
        <taxon>Pezizomycotina</taxon>
        <taxon>Sordariomycetes</taxon>
        <taxon>Hypocreomycetidae</taxon>
        <taxon>Hypocreales</taxon>
        <taxon>Ophiocordycipitaceae</taxon>
        <taxon>Ophiocordyceps</taxon>
    </lineage>
</organism>
<sequence length="314" mass="35108">MPAGPKPKQGMMKMTTLNVATQIMMLVAAHEPDPDITGIGIIIGFPATAYINLGHEVVAIYIMAFDPAKDSFPEMDSVCRPIARFLGLAPCWAGYTVDFERVFNETTLSMCDAQILAGGGTLISSFLCLHSNLSAYHWRIMILLAWFFTISHITGFASVQAHLCSSSWKRNSSSFNLCCYLRLRFPFCKIPDLASSEELNSFSQSSARSPDKFIVAMRHYLILRPALAIIVLFYIIYDICGSMFTEVCWLAVSLEWGTARSFTKLIWRIWGTPWLGVQIVTSSITPLVLGVLAVWSFPNSIIDQSPDFNFHGFW</sequence>
<evidence type="ECO:0000313" key="3">
    <source>
        <dbReference type="Proteomes" id="UP000562929"/>
    </source>
</evidence>
<protein>
    <submittedName>
        <fullName evidence="2">Uncharacterized protein</fullName>
    </submittedName>
</protein>
<dbReference type="OrthoDB" id="5153944at2759"/>
<dbReference type="AlphaFoldDB" id="A0A8H4QBY9"/>
<feature type="transmembrane region" description="Helical" evidence="1">
    <location>
        <begin position="272"/>
        <end position="295"/>
    </location>
</feature>
<proteinExistence type="predicted"/>